<dbReference type="SMART" id="SM00427">
    <property type="entry name" value="H2B"/>
    <property type="match status" value="1"/>
</dbReference>
<dbReference type="EMBL" id="JACGWM010001526">
    <property type="protein sequence ID" value="KAL0292130.1"/>
    <property type="molecule type" value="Genomic_DNA"/>
</dbReference>
<feature type="compositionally biased region" description="Basic and acidic residues" evidence="2">
    <location>
        <begin position="58"/>
        <end position="78"/>
    </location>
</feature>
<dbReference type="PRINTS" id="PR00621">
    <property type="entry name" value="HISTONEH2B"/>
</dbReference>
<name>A0AAW2JC06_9LAMI</name>
<organism evidence="3">
    <name type="scientific">Sesamum calycinum</name>
    <dbReference type="NCBI Taxonomy" id="2727403"/>
    <lineage>
        <taxon>Eukaryota</taxon>
        <taxon>Viridiplantae</taxon>
        <taxon>Streptophyta</taxon>
        <taxon>Embryophyta</taxon>
        <taxon>Tracheophyta</taxon>
        <taxon>Spermatophyta</taxon>
        <taxon>Magnoliopsida</taxon>
        <taxon>eudicotyledons</taxon>
        <taxon>Gunneridae</taxon>
        <taxon>Pentapetalae</taxon>
        <taxon>asterids</taxon>
        <taxon>lamiids</taxon>
        <taxon>Lamiales</taxon>
        <taxon>Pedaliaceae</taxon>
        <taxon>Sesamum</taxon>
    </lineage>
</organism>
<evidence type="ECO:0000256" key="1">
    <source>
        <dbReference type="ARBA" id="ARBA00006846"/>
    </source>
</evidence>
<reference evidence="3" key="2">
    <citation type="journal article" date="2024" name="Plant">
        <title>Genomic evolution and insights into agronomic trait innovations of Sesamum species.</title>
        <authorList>
            <person name="Miao H."/>
            <person name="Wang L."/>
            <person name="Qu L."/>
            <person name="Liu H."/>
            <person name="Sun Y."/>
            <person name="Le M."/>
            <person name="Wang Q."/>
            <person name="Wei S."/>
            <person name="Zheng Y."/>
            <person name="Lin W."/>
            <person name="Duan Y."/>
            <person name="Cao H."/>
            <person name="Xiong S."/>
            <person name="Wang X."/>
            <person name="Wei L."/>
            <person name="Li C."/>
            <person name="Ma Q."/>
            <person name="Ju M."/>
            <person name="Zhao R."/>
            <person name="Li G."/>
            <person name="Mu C."/>
            <person name="Tian Q."/>
            <person name="Mei H."/>
            <person name="Zhang T."/>
            <person name="Gao T."/>
            <person name="Zhang H."/>
        </authorList>
    </citation>
    <scope>NUCLEOTIDE SEQUENCE</scope>
    <source>
        <strain evidence="3">KEN8</strain>
    </source>
</reference>
<dbReference type="InterPro" id="IPR009072">
    <property type="entry name" value="Histone-fold"/>
</dbReference>
<gene>
    <name evidence="3" type="ORF">Scaly_2603700</name>
</gene>
<comment type="similarity">
    <text evidence="1">Belongs to the histone H2B family.</text>
</comment>
<protein>
    <submittedName>
        <fullName evidence="3">Histone H2B.11</fullName>
    </submittedName>
</protein>
<dbReference type="SUPFAM" id="SSF47113">
    <property type="entry name" value="Histone-fold"/>
    <property type="match status" value="1"/>
</dbReference>
<dbReference type="PANTHER" id="PTHR23428">
    <property type="entry name" value="HISTONE H2B"/>
    <property type="match status" value="1"/>
</dbReference>
<sequence>MSYSDIKKMLMLTFNPPIVEYKYKKFGKPKPPSITTTDPQRVFTFLFSKLRNSKRHQNQKETSEEEVAAKKALVERKPKTGNKLSKQGFTTQKASWVARCNKKPTINSREIQPAVRLVLLWELAKHVVSEGTKAVTKFTSS</sequence>
<feature type="region of interest" description="Disordered" evidence="2">
    <location>
        <begin position="53"/>
        <end position="88"/>
    </location>
</feature>
<proteinExistence type="inferred from homology"/>
<accession>A0AAW2JC06</accession>
<reference evidence="3" key="1">
    <citation type="submission" date="2020-06" db="EMBL/GenBank/DDBJ databases">
        <authorList>
            <person name="Li T."/>
            <person name="Hu X."/>
            <person name="Zhang T."/>
            <person name="Song X."/>
            <person name="Zhang H."/>
            <person name="Dai N."/>
            <person name="Sheng W."/>
            <person name="Hou X."/>
            <person name="Wei L."/>
        </authorList>
    </citation>
    <scope>NUCLEOTIDE SEQUENCE</scope>
    <source>
        <strain evidence="3">KEN8</strain>
        <tissue evidence="3">Leaf</tissue>
    </source>
</reference>
<dbReference type="GO" id="GO:0030527">
    <property type="term" value="F:structural constituent of chromatin"/>
    <property type="evidence" value="ECO:0007669"/>
    <property type="project" value="InterPro"/>
</dbReference>
<dbReference type="AlphaFoldDB" id="A0AAW2JC06"/>
<dbReference type="GO" id="GO:0046982">
    <property type="term" value="F:protein heterodimerization activity"/>
    <property type="evidence" value="ECO:0007669"/>
    <property type="project" value="InterPro"/>
</dbReference>
<dbReference type="GO" id="GO:0003677">
    <property type="term" value="F:DNA binding"/>
    <property type="evidence" value="ECO:0007669"/>
    <property type="project" value="InterPro"/>
</dbReference>
<comment type="caution">
    <text evidence="3">The sequence shown here is derived from an EMBL/GenBank/DDBJ whole genome shotgun (WGS) entry which is preliminary data.</text>
</comment>
<evidence type="ECO:0000313" key="3">
    <source>
        <dbReference type="EMBL" id="KAL0292130.1"/>
    </source>
</evidence>
<dbReference type="Gene3D" id="1.10.20.10">
    <property type="entry name" value="Histone, subunit A"/>
    <property type="match status" value="1"/>
</dbReference>
<evidence type="ECO:0000256" key="2">
    <source>
        <dbReference type="SAM" id="MobiDB-lite"/>
    </source>
</evidence>
<dbReference type="GO" id="GO:0000786">
    <property type="term" value="C:nucleosome"/>
    <property type="evidence" value="ECO:0007669"/>
    <property type="project" value="InterPro"/>
</dbReference>
<dbReference type="InterPro" id="IPR000558">
    <property type="entry name" value="Histone_H2B"/>
</dbReference>